<name>A0A285PDG1_9HYPH</name>
<evidence type="ECO:0000313" key="3">
    <source>
        <dbReference type="EMBL" id="SNZ19780.1"/>
    </source>
</evidence>
<accession>A0A285PDG1</accession>
<feature type="signal peptide" evidence="2">
    <location>
        <begin position="1"/>
        <end position="32"/>
    </location>
</feature>
<gene>
    <name evidence="3" type="ORF">SAMN06265368_2872</name>
</gene>
<dbReference type="EMBL" id="OBEL01000003">
    <property type="protein sequence ID" value="SNZ19780.1"/>
    <property type="molecule type" value="Genomic_DNA"/>
</dbReference>
<proteinExistence type="predicted"/>
<evidence type="ECO:0000313" key="4">
    <source>
        <dbReference type="Proteomes" id="UP000219439"/>
    </source>
</evidence>
<evidence type="ECO:0000256" key="1">
    <source>
        <dbReference type="SAM" id="MobiDB-lite"/>
    </source>
</evidence>
<reference evidence="3 4" key="1">
    <citation type="submission" date="2017-09" db="EMBL/GenBank/DDBJ databases">
        <authorList>
            <person name="Ehlers B."/>
            <person name="Leendertz F.H."/>
        </authorList>
    </citation>
    <scope>NUCLEOTIDE SEQUENCE [LARGE SCALE GENOMIC DNA]</scope>
    <source>
        <strain evidence="3 4">DSM 18289</strain>
    </source>
</reference>
<feature type="compositionally biased region" description="Basic and acidic residues" evidence="1">
    <location>
        <begin position="87"/>
        <end position="127"/>
    </location>
</feature>
<dbReference type="Proteomes" id="UP000219439">
    <property type="component" value="Unassembled WGS sequence"/>
</dbReference>
<feature type="chain" id="PRO_5012086337" evidence="2">
    <location>
        <begin position="33"/>
        <end position="149"/>
    </location>
</feature>
<dbReference type="RefSeq" id="WP_101728128.1">
    <property type="nucleotide sequence ID" value="NZ_OBEL01000003.1"/>
</dbReference>
<evidence type="ECO:0000256" key="2">
    <source>
        <dbReference type="SAM" id="SignalP"/>
    </source>
</evidence>
<organism evidence="3 4">
    <name type="scientific">Cohaesibacter gelatinilyticus</name>
    <dbReference type="NCBI Taxonomy" id="372072"/>
    <lineage>
        <taxon>Bacteria</taxon>
        <taxon>Pseudomonadati</taxon>
        <taxon>Pseudomonadota</taxon>
        <taxon>Alphaproteobacteria</taxon>
        <taxon>Hyphomicrobiales</taxon>
        <taxon>Cohaesibacteraceae</taxon>
    </lineage>
</organism>
<feature type="region of interest" description="Disordered" evidence="1">
    <location>
        <begin position="62"/>
        <end position="149"/>
    </location>
</feature>
<sequence>MKARFAKSGALALALTIGLLGSVALGVGSAEAAECKGKSKSACGSDNSCTYVNSYKTKTGKKVDGYCRKKGGQTKKSTSKKTSSAKKAVDDKKADAKKSADKKADAKKADAKKATKKAEAKKSDAKKATKKKPVVKKKKTTKKKSTKKN</sequence>
<keyword evidence="4" id="KW-1185">Reference proteome</keyword>
<feature type="compositionally biased region" description="Basic residues" evidence="1">
    <location>
        <begin position="128"/>
        <end position="149"/>
    </location>
</feature>
<feature type="compositionally biased region" description="Basic residues" evidence="1">
    <location>
        <begin position="68"/>
        <end position="79"/>
    </location>
</feature>
<keyword evidence="2" id="KW-0732">Signal</keyword>
<protein>
    <submittedName>
        <fullName evidence="3">Uncharacterized protein</fullName>
    </submittedName>
</protein>
<dbReference type="AlphaFoldDB" id="A0A285PDG1"/>